<dbReference type="Proteomes" id="UP001501444">
    <property type="component" value="Unassembled WGS sequence"/>
</dbReference>
<reference evidence="2 3" key="1">
    <citation type="journal article" date="2019" name="Int. J. Syst. Evol. Microbiol.">
        <title>The Global Catalogue of Microorganisms (GCM) 10K type strain sequencing project: providing services to taxonomists for standard genome sequencing and annotation.</title>
        <authorList>
            <consortium name="The Broad Institute Genomics Platform"/>
            <consortium name="The Broad Institute Genome Sequencing Center for Infectious Disease"/>
            <person name="Wu L."/>
            <person name="Ma J."/>
        </authorList>
    </citation>
    <scope>NUCLEOTIDE SEQUENCE [LARGE SCALE GENOMIC DNA]</scope>
    <source>
        <strain evidence="2 3">JCM 3272</strain>
    </source>
</reference>
<dbReference type="Gene3D" id="3.40.630.30">
    <property type="match status" value="1"/>
</dbReference>
<accession>A0ABN3GXX7</accession>
<dbReference type="PROSITE" id="PS51186">
    <property type="entry name" value="GNAT"/>
    <property type="match status" value="1"/>
</dbReference>
<evidence type="ECO:0000313" key="3">
    <source>
        <dbReference type="Proteomes" id="UP001501444"/>
    </source>
</evidence>
<dbReference type="InterPro" id="IPR027365">
    <property type="entry name" value="GNAT_acetyltra_YdfB-like"/>
</dbReference>
<sequence length="246" mass="25400">MTSDSLLERARRLWADLAGTPVAFTESAIEVVTSPQSLLCPPGWVGIVALGRAAIATAPDNATAEIVRHALSDLPATTVVDPAAVRGRLPVAETLGPATLAYCDAAGFRPAQSGAVEAIPADHPDMAALLARVPAEDAGESGLADITSPAFVVRTGPDVIAAAGYHAWPRRTAHLSVLTAPAARGRELGRIVAAAAVTHALNAGLLPQWRARPEASRRVAQALGFHELGSQLSINLTPADSTTQRS</sequence>
<comment type="caution">
    <text evidence="2">The sequence shown here is derived from an EMBL/GenBank/DDBJ whole genome shotgun (WGS) entry which is preliminary data.</text>
</comment>
<dbReference type="SUPFAM" id="SSF55729">
    <property type="entry name" value="Acyl-CoA N-acyltransferases (Nat)"/>
    <property type="match status" value="1"/>
</dbReference>
<dbReference type="InterPro" id="IPR000182">
    <property type="entry name" value="GNAT_dom"/>
</dbReference>
<dbReference type="Pfam" id="PF12746">
    <property type="entry name" value="GNAT_acetyltran"/>
    <property type="match status" value="1"/>
</dbReference>
<evidence type="ECO:0000259" key="1">
    <source>
        <dbReference type="PROSITE" id="PS51186"/>
    </source>
</evidence>
<dbReference type="RefSeq" id="WP_344615826.1">
    <property type="nucleotide sequence ID" value="NZ_BAAARV010000056.1"/>
</dbReference>
<feature type="domain" description="N-acetyltransferase" evidence="1">
    <location>
        <begin position="113"/>
        <end position="246"/>
    </location>
</feature>
<name>A0ABN3GXX7_9ACTN</name>
<protein>
    <recommendedName>
        <fullName evidence="1">N-acetyltransferase domain-containing protein</fullName>
    </recommendedName>
</protein>
<evidence type="ECO:0000313" key="2">
    <source>
        <dbReference type="EMBL" id="GAA2362801.1"/>
    </source>
</evidence>
<organism evidence="2 3">
    <name type="scientific">Dactylosporangium salmoneum</name>
    <dbReference type="NCBI Taxonomy" id="53361"/>
    <lineage>
        <taxon>Bacteria</taxon>
        <taxon>Bacillati</taxon>
        <taxon>Actinomycetota</taxon>
        <taxon>Actinomycetes</taxon>
        <taxon>Micromonosporales</taxon>
        <taxon>Micromonosporaceae</taxon>
        <taxon>Dactylosporangium</taxon>
    </lineage>
</organism>
<keyword evidence="3" id="KW-1185">Reference proteome</keyword>
<dbReference type="EMBL" id="BAAARV010000056">
    <property type="protein sequence ID" value="GAA2362801.1"/>
    <property type="molecule type" value="Genomic_DNA"/>
</dbReference>
<gene>
    <name evidence="2" type="ORF">GCM10010170_059210</name>
</gene>
<proteinExistence type="predicted"/>
<dbReference type="InterPro" id="IPR016181">
    <property type="entry name" value="Acyl_CoA_acyltransferase"/>
</dbReference>